<dbReference type="RefSeq" id="WP_011523780.1">
    <property type="nucleotide sequence ID" value="NC_008009.1"/>
</dbReference>
<accession>Q1IMC1</accession>
<evidence type="ECO:0000313" key="1">
    <source>
        <dbReference type="EMBL" id="ABF41979.1"/>
    </source>
</evidence>
<keyword evidence="2" id="KW-1185">Reference proteome</keyword>
<dbReference type="AlphaFoldDB" id="Q1IMC1"/>
<organism evidence="1 2">
    <name type="scientific">Koribacter versatilis (strain Ellin345)</name>
    <dbReference type="NCBI Taxonomy" id="204669"/>
    <lineage>
        <taxon>Bacteria</taxon>
        <taxon>Pseudomonadati</taxon>
        <taxon>Acidobacteriota</taxon>
        <taxon>Terriglobia</taxon>
        <taxon>Terriglobales</taxon>
        <taxon>Candidatus Korobacteraceae</taxon>
        <taxon>Candidatus Korobacter</taxon>
    </lineage>
</organism>
<sequence length="196" mass="21728">MLKRRNFPLGTLIVAAVLAVFPVIGTAQEKGAVETIDATAMGTSTQLGKNVSIKIRIERYATEEERKALVDAFMQGQSEGLIKKLEKMPSMGRISLPSTTGYQLAFVREIPTATGRKIRFVTDRPLAFGEVRQNTRSQAFGLTAGEIDINDSDKNKTTGVLFPAAQLIINAEGELQMELYQNPWKLVNIIEWKKKD</sequence>
<dbReference type="HOGENOM" id="CLU_1388639_0_0_0"/>
<gene>
    <name evidence="1" type="ordered locus">Acid345_2978</name>
</gene>
<dbReference type="eggNOG" id="ENOG5033XM2">
    <property type="taxonomic scope" value="Bacteria"/>
</dbReference>
<reference evidence="1 2" key="1">
    <citation type="journal article" date="2009" name="Appl. Environ. Microbiol.">
        <title>Three genomes from the phylum Acidobacteria provide insight into the lifestyles of these microorganisms in soils.</title>
        <authorList>
            <person name="Ward N.L."/>
            <person name="Challacombe J.F."/>
            <person name="Janssen P.H."/>
            <person name="Henrissat B."/>
            <person name="Coutinho P.M."/>
            <person name="Wu M."/>
            <person name="Xie G."/>
            <person name="Haft D.H."/>
            <person name="Sait M."/>
            <person name="Badger J."/>
            <person name="Barabote R.D."/>
            <person name="Bradley B."/>
            <person name="Brettin T.S."/>
            <person name="Brinkac L.M."/>
            <person name="Bruce D."/>
            <person name="Creasy T."/>
            <person name="Daugherty S.C."/>
            <person name="Davidsen T.M."/>
            <person name="DeBoy R.T."/>
            <person name="Detter J.C."/>
            <person name="Dodson R.J."/>
            <person name="Durkin A.S."/>
            <person name="Ganapathy A."/>
            <person name="Gwinn-Giglio M."/>
            <person name="Han C.S."/>
            <person name="Khouri H."/>
            <person name="Kiss H."/>
            <person name="Kothari S.P."/>
            <person name="Madupu R."/>
            <person name="Nelson K.E."/>
            <person name="Nelson W.C."/>
            <person name="Paulsen I."/>
            <person name="Penn K."/>
            <person name="Ren Q."/>
            <person name="Rosovitz M.J."/>
            <person name="Selengut J.D."/>
            <person name="Shrivastava S."/>
            <person name="Sullivan S.A."/>
            <person name="Tapia R."/>
            <person name="Thompson L.S."/>
            <person name="Watkins K.L."/>
            <person name="Yang Q."/>
            <person name="Yu C."/>
            <person name="Zafar N."/>
            <person name="Zhou L."/>
            <person name="Kuske C.R."/>
        </authorList>
    </citation>
    <scope>NUCLEOTIDE SEQUENCE [LARGE SCALE GENOMIC DNA]</scope>
    <source>
        <strain evidence="1 2">Ellin345</strain>
    </source>
</reference>
<evidence type="ECO:0000313" key="2">
    <source>
        <dbReference type="Proteomes" id="UP000002432"/>
    </source>
</evidence>
<dbReference type="KEGG" id="aba:Acid345_2978"/>
<dbReference type="EnsemblBacteria" id="ABF41979">
    <property type="protein sequence ID" value="ABF41979"/>
    <property type="gene ID" value="Acid345_2978"/>
</dbReference>
<dbReference type="EMBL" id="CP000360">
    <property type="protein sequence ID" value="ABF41979.1"/>
    <property type="molecule type" value="Genomic_DNA"/>
</dbReference>
<dbReference type="Proteomes" id="UP000002432">
    <property type="component" value="Chromosome"/>
</dbReference>
<name>Q1IMC1_KORVE</name>
<proteinExistence type="predicted"/>
<protein>
    <submittedName>
        <fullName evidence="1">Uncharacterized protein</fullName>
    </submittedName>
</protein>